<sequence>MKILKALLTTGIIAVGLFSIGYADYFVGDQGNEVRMLQQRLIKAGYDVTIDGVYGQGTARAVKLFQKNKKLTVDGVVGDETYRELTGRTMPTIKSGSKANGRHTPVKVESKSKGNKENKKKESNKNHLEHINWNKTYTLTGKEQGIMNEAKKYIGIPYRFGGTDVNGFDCSGFIQYVFNRQGIKLPRSADEQYSKGKYVPINSLEPGDLVFFSTYTEGVSHSGIYVGNGDFISATTSKGIIVSDMKSGYWFERYIGAKRIL</sequence>
<evidence type="ECO:0000256" key="5">
    <source>
        <dbReference type="SAM" id="MobiDB-lite"/>
    </source>
</evidence>
<dbReference type="RefSeq" id="WP_069177026.1">
    <property type="nucleotide sequence ID" value="NZ_CP017037.1"/>
</dbReference>
<evidence type="ECO:0000259" key="6">
    <source>
        <dbReference type="PROSITE" id="PS51935"/>
    </source>
</evidence>
<keyword evidence="4" id="KW-0788">Thiol protease</keyword>
<organism evidence="7 8">
    <name type="scientific">Dialister pneumosintes</name>
    <dbReference type="NCBI Taxonomy" id="39950"/>
    <lineage>
        <taxon>Bacteria</taxon>
        <taxon>Bacillati</taxon>
        <taxon>Bacillota</taxon>
        <taxon>Negativicutes</taxon>
        <taxon>Veillonellales</taxon>
        <taxon>Veillonellaceae</taxon>
        <taxon>Dialister</taxon>
    </lineage>
</organism>
<dbReference type="SUPFAM" id="SSF47090">
    <property type="entry name" value="PGBD-like"/>
    <property type="match status" value="1"/>
</dbReference>
<dbReference type="InterPro" id="IPR036365">
    <property type="entry name" value="PGBD-like_sf"/>
</dbReference>
<dbReference type="Pfam" id="PF00877">
    <property type="entry name" value="NLPC_P60"/>
    <property type="match status" value="1"/>
</dbReference>
<dbReference type="Gene3D" id="3.90.1720.10">
    <property type="entry name" value="endopeptidase domain like (from Nostoc punctiforme)"/>
    <property type="match status" value="1"/>
</dbReference>
<proteinExistence type="inferred from homology"/>
<keyword evidence="2" id="KW-0645">Protease</keyword>
<dbReference type="InterPro" id="IPR000064">
    <property type="entry name" value="NLP_P60_dom"/>
</dbReference>
<evidence type="ECO:0000313" key="7">
    <source>
        <dbReference type="EMBL" id="AOH39134.1"/>
    </source>
</evidence>
<comment type="similarity">
    <text evidence="1">Belongs to the peptidase C40 family.</text>
</comment>
<dbReference type="PANTHER" id="PTHR47053">
    <property type="entry name" value="MUREIN DD-ENDOPEPTIDASE MEPH-RELATED"/>
    <property type="match status" value="1"/>
</dbReference>
<dbReference type="AlphaFoldDB" id="A0A1B3WDU5"/>
<feature type="domain" description="NlpC/P60" evidence="6">
    <location>
        <begin position="140"/>
        <end position="261"/>
    </location>
</feature>
<reference evidence="8" key="1">
    <citation type="submission" date="2016-08" db="EMBL/GenBank/DDBJ databases">
        <authorList>
            <person name="Holder M.E."/>
            <person name="Ajami N.J."/>
            <person name="Petrosino J.F."/>
        </authorList>
    </citation>
    <scope>NUCLEOTIDE SEQUENCE [LARGE SCALE GENOMIC DNA]</scope>
    <source>
        <strain evidence="8">F0677</strain>
    </source>
</reference>
<dbReference type="STRING" id="39950.BCB69_03625"/>
<gene>
    <name evidence="7" type="ORF">BCB69_03625</name>
</gene>
<dbReference type="InterPro" id="IPR002477">
    <property type="entry name" value="Peptidoglycan-bd-like"/>
</dbReference>
<dbReference type="InterPro" id="IPR036366">
    <property type="entry name" value="PGBDSf"/>
</dbReference>
<keyword evidence="3" id="KW-0378">Hydrolase</keyword>
<dbReference type="PROSITE" id="PS51935">
    <property type="entry name" value="NLPC_P60"/>
    <property type="match status" value="1"/>
</dbReference>
<dbReference type="SUPFAM" id="SSF54001">
    <property type="entry name" value="Cysteine proteinases"/>
    <property type="match status" value="1"/>
</dbReference>
<evidence type="ECO:0000256" key="3">
    <source>
        <dbReference type="ARBA" id="ARBA00022801"/>
    </source>
</evidence>
<evidence type="ECO:0000256" key="4">
    <source>
        <dbReference type="ARBA" id="ARBA00022807"/>
    </source>
</evidence>
<dbReference type="Gene3D" id="1.10.101.10">
    <property type="entry name" value="PGBD-like superfamily/PGBD"/>
    <property type="match status" value="1"/>
</dbReference>
<evidence type="ECO:0000256" key="2">
    <source>
        <dbReference type="ARBA" id="ARBA00022670"/>
    </source>
</evidence>
<evidence type="ECO:0000313" key="8">
    <source>
        <dbReference type="Proteomes" id="UP000094757"/>
    </source>
</evidence>
<dbReference type="Pfam" id="PF01471">
    <property type="entry name" value="PG_binding_1"/>
    <property type="match status" value="1"/>
</dbReference>
<dbReference type="Proteomes" id="UP000094757">
    <property type="component" value="Chromosome"/>
</dbReference>
<feature type="region of interest" description="Disordered" evidence="5">
    <location>
        <begin position="89"/>
        <end position="125"/>
    </location>
</feature>
<accession>A0A1B3WDU5</accession>
<dbReference type="KEGG" id="dpn:BCB69_03625"/>
<dbReference type="InterPro" id="IPR051202">
    <property type="entry name" value="Peptidase_C40"/>
</dbReference>
<dbReference type="GO" id="GO:0006508">
    <property type="term" value="P:proteolysis"/>
    <property type="evidence" value="ECO:0007669"/>
    <property type="project" value="UniProtKB-KW"/>
</dbReference>
<dbReference type="InterPro" id="IPR038765">
    <property type="entry name" value="Papain-like_cys_pep_sf"/>
</dbReference>
<protein>
    <recommendedName>
        <fullName evidence="6">NlpC/P60 domain-containing protein</fullName>
    </recommendedName>
</protein>
<dbReference type="EMBL" id="CP017037">
    <property type="protein sequence ID" value="AOH39134.1"/>
    <property type="molecule type" value="Genomic_DNA"/>
</dbReference>
<feature type="compositionally biased region" description="Basic and acidic residues" evidence="5">
    <location>
        <begin position="106"/>
        <end position="125"/>
    </location>
</feature>
<dbReference type="GO" id="GO:0008234">
    <property type="term" value="F:cysteine-type peptidase activity"/>
    <property type="evidence" value="ECO:0007669"/>
    <property type="project" value="UniProtKB-KW"/>
</dbReference>
<name>A0A1B3WDU5_9FIRM</name>
<evidence type="ECO:0000256" key="1">
    <source>
        <dbReference type="ARBA" id="ARBA00007074"/>
    </source>
</evidence>
<dbReference type="PANTHER" id="PTHR47053:SF1">
    <property type="entry name" value="MUREIN DD-ENDOPEPTIDASE MEPH-RELATED"/>
    <property type="match status" value="1"/>
</dbReference>